<evidence type="ECO:0000256" key="4">
    <source>
        <dbReference type="ARBA" id="ARBA00022840"/>
    </source>
</evidence>
<dbReference type="PANTHER" id="PTHR42794:SF1">
    <property type="entry name" value="HEMIN IMPORT ATP-BINDING PROTEIN HMUV"/>
    <property type="match status" value="1"/>
</dbReference>
<proteinExistence type="predicted"/>
<protein>
    <submittedName>
        <fullName evidence="8">Heme ABC transporter ATP-binding protein</fullName>
    </submittedName>
</protein>
<dbReference type="SMART" id="SM00382">
    <property type="entry name" value="AAA"/>
    <property type="match status" value="1"/>
</dbReference>
<gene>
    <name evidence="8" type="ORF">E6C76_21745</name>
</gene>
<comment type="caution">
    <text evidence="8">The sequence shown here is derived from an EMBL/GenBank/DDBJ whole genome shotgun (WGS) entry which is preliminary data.</text>
</comment>
<dbReference type="PANTHER" id="PTHR42794">
    <property type="entry name" value="HEMIN IMPORT ATP-BINDING PROTEIN HMUV"/>
    <property type="match status" value="1"/>
</dbReference>
<comment type="function">
    <text evidence="6">Part of the ABC transporter complex HmuTUV involved in hemin import. Responsible for energy coupling to the transport system.</text>
</comment>
<dbReference type="InterPro" id="IPR003439">
    <property type="entry name" value="ABC_transporter-like_ATP-bd"/>
</dbReference>
<dbReference type="NCBIfam" id="NF010068">
    <property type="entry name" value="PRK13548.1"/>
    <property type="match status" value="1"/>
</dbReference>
<accession>A0A4S4ALW1</accession>
<dbReference type="EMBL" id="SSOC01000012">
    <property type="protein sequence ID" value="THF60568.1"/>
    <property type="molecule type" value="Genomic_DNA"/>
</dbReference>
<feature type="domain" description="ABC transporter" evidence="7">
    <location>
        <begin position="2"/>
        <end position="242"/>
    </location>
</feature>
<keyword evidence="4 8" id="KW-0067">ATP-binding</keyword>
<dbReference type="AlphaFoldDB" id="A0A4S4ALW1"/>
<dbReference type="Gene3D" id="3.40.50.300">
    <property type="entry name" value="P-loop containing nucleotide triphosphate hydrolases"/>
    <property type="match status" value="1"/>
</dbReference>
<dbReference type="RefSeq" id="WP_136350371.1">
    <property type="nucleotide sequence ID" value="NZ_SSOC01000012.1"/>
</dbReference>
<keyword evidence="5" id="KW-1278">Translocase</keyword>
<evidence type="ECO:0000313" key="9">
    <source>
        <dbReference type="Proteomes" id="UP000308430"/>
    </source>
</evidence>
<dbReference type="InterPro" id="IPR027417">
    <property type="entry name" value="P-loop_NTPase"/>
</dbReference>
<dbReference type="SUPFAM" id="SSF52540">
    <property type="entry name" value="P-loop containing nucleoside triphosphate hydrolases"/>
    <property type="match status" value="1"/>
</dbReference>
<name>A0A4S4ALW1_9RHOO</name>
<dbReference type="Proteomes" id="UP000308430">
    <property type="component" value="Unassembled WGS sequence"/>
</dbReference>
<dbReference type="PROSITE" id="PS00211">
    <property type="entry name" value="ABC_TRANSPORTER_1"/>
    <property type="match status" value="1"/>
</dbReference>
<dbReference type="Pfam" id="PF00005">
    <property type="entry name" value="ABC_tran"/>
    <property type="match status" value="1"/>
</dbReference>
<dbReference type="InterPro" id="IPR003593">
    <property type="entry name" value="AAA+_ATPase"/>
</dbReference>
<sequence length="269" mass="29585">MLEAHQAGFSVHGRRLLTGVDFRLVPGECVALMGPNGAGKSTLLKLLSGELHPQPGEVVLNGRPMRTWTMRARARVRAVLPQHLDLAFPFTAFEVALLGRTPHHSGAPGRTDRERVRELLALLDVAHLAERPYTRLSGGERARVQLARVFAQIWDDCGPGGRYLLLDEPTAPLDIAHQLALMERLAEVAGRGIGVLMIVHDLNLAAAHCDRIALLRDGRLLHDGAPREVLTAERLRETFDVDAVIMPHPRHDRPWIAFHAHGPTAASTD</sequence>
<dbReference type="PROSITE" id="PS50893">
    <property type="entry name" value="ABC_TRANSPORTER_2"/>
    <property type="match status" value="1"/>
</dbReference>
<dbReference type="InterPro" id="IPR017871">
    <property type="entry name" value="ABC_transporter-like_CS"/>
</dbReference>
<keyword evidence="1" id="KW-0813">Transport</keyword>
<evidence type="ECO:0000256" key="1">
    <source>
        <dbReference type="ARBA" id="ARBA00022448"/>
    </source>
</evidence>
<keyword evidence="3" id="KW-0547">Nucleotide-binding</keyword>
<dbReference type="CDD" id="cd03214">
    <property type="entry name" value="ABC_Iron-Siderophores_B12_Hemin"/>
    <property type="match status" value="1"/>
</dbReference>
<evidence type="ECO:0000256" key="3">
    <source>
        <dbReference type="ARBA" id="ARBA00022741"/>
    </source>
</evidence>
<dbReference type="GO" id="GO:0005524">
    <property type="term" value="F:ATP binding"/>
    <property type="evidence" value="ECO:0007669"/>
    <property type="project" value="UniProtKB-KW"/>
</dbReference>
<dbReference type="GO" id="GO:0016887">
    <property type="term" value="F:ATP hydrolysis activity"/>
    <property type="evidence" value="ECO:0007669"/>
    <property type="project" value="InterPro"/>
</dbReference>
<evidence type="ECO:0000313" key="8">
    <source>
        <dbReference type="EMBL" id="THF60568.1"/>
    </source>
</evidence>
<keyword evidence="9" id="KW-1185">Reference proteome</keyword>
<organism evidence="8 9">
    <name type="scientific">Pseudothauera nasutitermitis</name>
    <dbReference type="NCBI Taxonomy" id="2565930"/>
    <lineage>
        <taxon>Bacteria</taxon>
        <taxon>Pseudomonadati</taxon>
        <taxon>Pseudomonadota</taxon>
        <taxon>Betaproteobacteria</taxon>
        <taxon>Rhodocyclales</taxon>
        <taxon>Zoogloeaceae</taxon>
        <taxon>Pseudothauera</taxon>
    </lineage>
</organism>
<keyword evidence="2" id="KW-1003">Cell membrane</keyword>
<reference evidence="8 9" key="1">
    <citation type="submission" date="2019-04" db="EMBL/GenBank/DDBJ databases">
        <title>Azoarcus nasutitermitis sp. nov. isolated from termite nest.</title>
        <authorList>
            <person name="Lin S.-Y."/>
            <person name="Hameed A."/>
            <person name="Hsu Y.-H."/>
            <person name="Young C.-C."/>
        </authorList>
    </citation>
    <scope>NUCLEOTIDE SEQUENCE [LARGE SCALE GENOMIC DNA]</scope>
    <source>
        <strain evidence="8 9">CC-YHH838</strain>
    </source>
</reference>
<evidence type="ECO:0000259" key="7">
    <source>
        <dbReference type="PROSITE" id="PS50893"/>
    </source>
</evidence>
<dbReference type="OrthoDB" id="9802264at2"/>
<keyword evidence="2" id="KW-0472">Membrane</keyword>
<evidence type="ECO:0000256" key="2">
    <source>
        <dbReference type="ARBA" id="ARBA00022475"/>
    </source>
</evidence>
<evidence type="ECO:0000256" key="6">
    <source>
        <dbReference type="ARBA" id="ARBA00037066"/>
    </source>
</evidence>
<evidence type="ECO:0000256" key="5">
    <source>
        <dbReference type="ARBA" id="ARBA00022967"/>
    </source>
</evidence>